<dbReference type="InterPro" id="IPR016286">
    <property type="entry name" value="FUC_metazoa-typ"/>
</dbReference>
<reference evidence="9 10" key="1">
    <citation type="submission" date="2019-07" db="EMBL/GenBank/DDBJ databases">
        <title>Whole genome shotgun sequence of Streptococcus oligofermentans NBRC 106105.</title>
        <authorList>
            <person name="Hosoyama A."/>
            <person name="Uohara A."/>
            <person name="Ohji S."/>
            <person name="Ichikawa N."/>
        </authorList>
    </citation>
    <scope>NUCLEOTIDE SEQUENCE [LARGE SCALE GENOMIC DNA]</scope>
    <source>
        <strain evidence="9 10">NBRC 106105</strain>
    </source>
</reference>
<dbReference type="PANTHER" id="PTHR10030">
    <property type="entry name" value="ALPHA-L-FUCOSIDASE"/>
    <property type="match status" value="1"/>
</dbReference>
<evidence type="ECO:0000256" key="3">
    <source>
        <dbReference type="ARBA" id="ARBA00012662"/>
    </source>
</evidence>
<dbReference type="InterPro" id="IPR017853">
    <property type="entry name" value="GH"/>
</dbReference>
<accession>A0A512AEE3</accession>
<dbReference type="InterPro" id="IPR013780">
    <property type="entry name" value="Glyco_hydro_b"/>
</dbReference>
<evidence type="ECO:0000259" key="7">
    <source>
        <dbReference type="Pfam" id="PF01120"/>
    </source>
</evidence>
<dbReference type="PRINTS" id="PR00741">
    <property type="entry name" value="GLHYDRLASE29"/>
</dbReference>
<comment type="function">
    <text evidence="1">Alpha-L-fucosidase is responsible for hydrolyzing the alpha-1,6-linked fucose joined to the reducing-end N-acetylglucosamine of the carbohydrate moieties of glycoproteins.</text>
</comment>
<dbReference type="GO" id="GO:0004560">
    <property type="term" value="F:alpha-L-fucosidase activity"/>
    <property type="evidence" value="ECO:0007669"/>
    <property type="project" value="InterPro"/>
</dbReference>
<dbReference type="Pfam" id="PF01120">
    <property type="entry name" value="Alpha_L_fucos"/>
    <property type="match status" value="1"/>
</dbReference>
<dbReference type="Pfam" id="PF16757">
    <property type="entry name" value="Fucosidase_C"/>
    <property type="match status" value="1"/>
</dbReference>
<organism evidence="9 10">
    <name type="scientific">Streptococcus cristatus</name>
    <dbReference type="NCBI Taxonomy" id="45634"/>
    <lineage>
        <taxon>Bacteria</taxon>
        <taxon>Bacillati</taxon>
        <taxon>Bacillota</taxon>
        <taxon>Bacilli</taxon>
        <taxon>Lactobacillales</taxon>
        <taxon>Streptococcaceae</taxon>
        <taxon>Streptococcus</taxon>
    </lineage>
</organism>
<name>A0A512AEE3_STRCR</name>
<dbReference type="EMBL" id="BJYQ01000135">
    <property type="protein sequence ID" value="GEN98056.1"/>
    <property type="molecule type" value="Genomic_DNA"/>
</dbReference>
<evidence type="ECO:0000256" key="5">
    <source>
        <dbReference type="ARBA" id="ARBA00022801"/>
    </source>
</evidence>
<dbReference type="SMART" id="SM00812">
    <property type="entry name" value="Alpha_L_fucos"/>
    <property type="match status" value="1"/>
</dbReference>
<dbReference type="EC" id="3.2.1.51" evidence="3"/>
<dbReference type="PANTHER" id="PTHR10030:SF37">
    <property type="entry name" value="ALPHA-L-FUCOSIDASE-RELATED"/>
    <property type="match status" value="1"/>
</dbReference>
<dbReference type="Gene3D" id="2.60.40.1180">
    <property type="entry name" value="Golgi alpha-mannosidase II"/>
    <property type="match status" value="1"/>
</dbReference>
<dbReference type="GO" id="GO:0005764">
    <property type="term" value="C:lysosome"/>
    <property type="evidence" value="ECO:0007669"/>
    <property type="project" value="TreeGrafter"/>
</dbReference>
<dbReference type="Proteomes" id="UP000321868">
    <property type="component" value="Unassembled WGS sequence"/>
</dbReference>
<keyword evidence="4" id="KW-0732">Signal</keyword>
<dbReference type="SMR" id="A0A512AEE3"/>
<sequence length="489" mass="56091">MMKISLEEIQRVANQGPFYPDWDSLATYQVPNWFKRAKFGIFIHWGLYSIPAFGSEWYSRNMYIQGTEVFDHHIKTYGPHKDFGYKDFIPLFTAENFHADEWLRIFKEAGAQYIFPVAEHHDGFQLYASQLSPFNSAKMGPKRDILGELSQAAQREQVHFCTSSHRAEHHFFFSHGKEFTSDIASEVSREELYWPAMPEPDHHDLFGQPYPSQEFLDDWLLRTCELVRDYQPEILYFDWWIQHAAFKEHTKLFAAYYYNLGAASGKPTSICYKHDALAFGSGIVEVERGGFAEIQPFTWQTDTAIARNSWGYTENLDYKSAKEIIQTLIDVVSKNGNLLLNIGPKGDGAIPEKDQEILREIGAWLQVNGQAIYDSRAWRQFGEGPTQPASGPFSDGSAVIYTSQDFRFTAKGGAIYAFLMEPAVNQWLTIQALADERENPASRFHGIIEEVTLLGYDEALEWEQRPQGLRVFMPSVVGDLPLVLKVQLR</sequence>
<dbReference type="Gene3D" id="3.20.20.80">
    <property type="entry name" value="Glycosidases"/>
    <property type="match status" value="1"/>
</dbReference>
<dbReference type="InterPro" id="IPR031919">
    <property type="entry name" value="Fucosidase_C"/>
</dbReference>
<proteinExistence type="inferred from homology"/>
<dbReference type="SUPFAM" id="SSF51445">
    <property type="entry name" value="(Trans)glycosidases"/>
    <property type="match status" value="1"/>
</dbReference>
<evidence type="ECO:0000259" key="8">
    <source>
        <dbReference type="Pfam" id="PF16757"/>
    </source>
</evidence>
<gene>
    <name evidence="9" type="ORF">SOL01_19300</name>
</gene>
<feature type="domain" description="Alpha-L-fucosidase C-terminal" evidence="8">
    <location>
        <begin position="403"/>
        <end position="475"/>
    </location>
</feature>
<dbReference type="InterPro" id="IPR057739">
    <property type="entry name" value="Glyco_hydro_29_N"/>
</dbReference>
<evidence type="ECO:0000313" key="9">
    <source>
        <dbReference type="EMBL" id="GEN98056.1"/>
    </source>
</evidence>
<comment type="similarity">
    <text evidence="2">Belongs to the glycosyl hydrolase 29 family.</text>
</comment>
<keyword evidence="5" id="KW-0378">Hydrolase</keyword>
<dbReference type="AlphaFoldDB" id="A0A512AEE3"/>
<dbReference type="InterPro" id="IPR000933">
    <property type="entry name" value="Glyco_hydro_29"/>
</dbReference>
<evidence type="ECO:0000256" key="4">
    <source>
        <dbReference type="ARBA" id="ARBA00022729"/>
    </source>
</evidence>
<comment type="caution">
    <text evidence="9">The sequence shown here is derived from an EMBL/GenBank/DDBJ whole genome shotgun (WGS) entry which is preliminary data.</text>
</comment>
<protein>
    <recommendedName>
        <fullName evidence="3">alpha-L-fucosidase</fullName>
        <ecNumber evidence="3">3.2.1.51</ecNumber>
    </recommendedName>
</protein>
<feature type="domain" description="Glycoside hydrolase family 29 N-terminal" evidence="7">
    <location>
        <begin position="10"/>
        <end position="370"/>
    </location>
</feature>
<dbReference type="GO" id="GO:0016139">
    <property type="term" value="P:glycoside catabolic process"/>
    <property type="evidence" value="ECO:0007669"/>
    <property type="project" value="TreeGrafter"/>
</dbReference>
<keyword evidence="6" id="KW-0326">Glycosidase</keyword>
<dbReference type="GO" id="GO:0006004">
    <property type="term" value="P:fucose metabolic process"/>
    <property type="evidence" value="ECO:0007669"/>
    <property type="project" value="InterPro"/>
</dbReference>
<evidence type="ECO:0000256" key="6">
    <source>
        <dbReference type="ARBA" id="ARBA00023295"/>
    </source>
</evidence>
<evidence type="ECO:0000313" key="10">
    <source>
        <dbReference type="Proteomes" id="UP000321868"/>
    </source>
</evidence>
<evidence type="ECO:0000256" key="2">
    <source>
        <dbReference type="ARBA" id="ARBA00007951"/>
    </source>
</evidence>
<evidence type="ECO:0000256" key="1">
    <source>
        <dbReference type="ARBA" id="ARBA00004071"/>
    </source>
</evidence>